<sequence>MTKNFFSKKSLKYLLLLILPALILINCGDSLPIEEDLSEKKYVLFNQDSVEVIYPENLKGKVAVIGYVFTNCPDICPLTTNNMRLVQEALKKENITGVEFVTITFDPEYDTPSVLKEYAEVRRLDTSNWIFLTGDKSTTDKVMRDVGVVAVPSDSTLMQSGEMMYFYVHTDRINLMDKEGRIRASYLGSELNIEKIATDTKTLLN</sequence>
<reference evidence="2" key="1">
    <citation type="journal article" date="2015" name="Proc. Natl. Acad. Sci. U.S.A.">
        <title>Networks of energetic and metabolic interactions define dynamics in microbial communities.</title>
        <authorList>
            <person name="Embree M."/>
            <person name="Liu J.K."/>
            <person name="Al-Bassam M.M."/>
            <person name="Zengler K."/>
        </authorList>
    </citation>
    <scope>NUCLEOTIDE SEQUENCE</scope>
</reference>
<dbReference type="Gene3D" id="3.40.30.10">
    <property type="entry name" value="Glutaredoxin"/>
    <property type="match status" value="1"/>
</dbReference>
<dbReference type="PANTHER" id="PTHR12151:SF25">
    <property type="entry name" value="LINALOOL DEHYDRATASE_ISOMERASE DOMAIN-CONTAINING PROTEIN"/>
    <property type="match status" value="1"/>
</dbReference>
<dbReference type="InterPro" id="IPR003782">
    <property type="entry name" value="SCO1/SenC"/>
</dbReference>
<dbReference type="SUPFAM" id="SSF52833">
    <property type="entry name" value="Thioredoxin-like"/>
    <property type="match status" value="1"/>
</dbReference>
<dbReference type="PANTHER" id="PTHR12151">
    <property type="entry name" value="ELECTRON TRANSPORT PROTIN SCO1/SENC FAMILY MEMBER"/>
    <property type="match status" value="1"/>
</dbReference>
<proteinExistence type="inferred from homology"/>
<comment type="caution">
    <text evidence="2">The sequence shown here is derived from an EMBL/GenBank/DDBJ whole genome shotgun (WGS) entry which is preliminary data.</text>
</comment>
<name>A0A0W8G1F8_9ZZZZ</name>
<dbReference type="InterPro" id="IPR036249">
    <property type="entry name" value="Thioredoxin-like_sf"/>
</dbReference>
<gene>
    <name evidence="2" type="ORF">ASZ90_003210</name>
</gene>
<protein>
    <submittedName>
        <fullName evidence="2">Uncharacterized protein</fullName>
    </submittedName>
</protein>
<comment type="similarity">
    <text evidence="1">Belongs to the SCO1/2 family.</text>
</comment>
<evidence type="ECO:0000256" key="1">
    <source>
        <dbReference type="ARBA" id="ARBA00010996"/>
    </source>
</evidence>
<dbReference type="CDD" id="cd02968">
    <property type="entry name" value="SCO"/>
    <property type="match status" value="1"/>
</dbReference>
<dbReference type="EMBL" id="LNQE01000385">
    <property type="protein sequence ID" value="KUG26929.1"/>
    <property type="molecule type" value="Genomic_DNA"/>
</dbReference>
<dbReference type="Pfam" id="PF02630">
    <property type="entry name" value="SCO1-SenC"/>
    <property type="match status" value="1"/>
</dbReference>
<accession>A0A0W8G1F8</accession>
<evidence type="ECO:0000313" key="2">
    <source>
        <dbReference type="EMBL" id="KUG26929.1"/>
    </source>
</evidence>
<dbReference type="AlphaFoldDB" id="A0A0W8G1F8"/>
<organism evidence="2">
    <name type="scientific">hydrocarbon metagenome</name>
    <dbReference type="NCBI Taxonomy" id="938273"/>
    <lineage>
        <taxon>unclassified sequences</taxon>
        <taxon>metagenomes</taxon>
        <taxon>ecological metagenomes</taxon>
    </lineage>
</organism>